<dbReference type="Proteomes" id="UP000214618">
    <property type="component" value="Chromosome"/>
</dbReference>
<gene>
    <name evidence="1" type="ORF">BS1321_21190</name>
</gene>
<reference evidence="1 2" key="1">
    <citation type="submission" date="2016-10" db="EMBL/GenBank/DDBJ databases">
        <title>The whole genome sequencing and assembly of Bacillus simplex DSM 1321 strain.</title>
        <authorList>
            <person name="Park M.-K."/>
            <person name="Lee Y.-J."/>
            <person name="Yi H."/>
            <person name="Bahn Y.-S."/>
            <person name="Kim J.F."/>
            <person name="Lee D.-W."/>
        </authorList>
    </citation>
    <scope>NUCLEOTIDE SEQUENCE [LARGE SCALE GENOMIC DNA]</scope>
    <source>
        <strain evidence="1 2">DSM 1321</strain>
    </source>
</reference>
<protein>
    <submittedName>
        <fullName evidence="1">Uncharacterized protein</fullName>
    </submittedName>
</protein>
<sequence>MTVKWGSAPSQEPLRGISKPWIYLKIGNDSYRKKNMRPISLSSGMYIDTIFQRNKLKIKTDFFLKERIPLE</sequence>
<organism evidence="1 2">
    <name type="scientific">Peribacillus simplex NBRC 15720 = DSM 1321</name>
    <dbReference type="NCBI Taxonomy" id="1349754"/>
    <lineage>
        <taxon>Bacteria</taxon>
        <taxon>Bacillati</taxon>
        <taxon>Bacillota</taxon>
        <taxon>Bacilli</taxon>
        <taxon>Bacillales</taxon>
        <taxon>Bacillaceae</taxon>
        <taxon>Peribacillus</taxon>
    </lineage>
</organism>
<name>A0A223ELV0_9BACI</name>
<evidence type="ECO:0000313" key="1">
    <source>
        <dbReference type="EMBL" id="ASS96206.1"/>
    </source>
</evidence>
<dbReference type="AlphaFoldDB" id="A0A223ELV0"/>
<evidence type="ECO:0000313" key="2">
    <source>
        <dbReference type="Proteomes" id="UP000214618"/>
    </source>
</evidence>
<accession>A0A223ELV0</accession>
<dbReference type="EMBL" id="CP017704">
    <property type="protein sequence ID" value="ASS96206.1"/>
    <property type="molecule type" value="Genomic_DNA"/>
</dbReference>
<proteinExistence type="predicted"/>